<feature type="domain" description="Tyrosine-protein phosphatase" evidence="6">
    <location>
        <begin position="280"/>
        <end position="477"/>
    </location>
</feature>
<dbReference type="PROSITE" id="PS50056">
    <property type="entry name" value="TYR_PHOSPHATASE_2"/>
    <property type="match status" value="1"/>
</dbReference>
<feature type="transmembrane region" description="Helical" evidence="5">
    <location>
        <begin position="88"/>
        <end position="106"/>
    </location>
</feature>
<dbReference type="InterPro" id="IPR036873">
    <property type="entry name" value="Rhodanese-like_dom_sf"/>
</dbReference>
<dbReference type="InterPro" id="IPR020422">
    <property type="entry name" value="TYR_PHOSPHATASE_DUAL_dom"/>
</dbReference>
<dbReference type="EMBL" id="ASPP01016167">
    <property type="protein sequence ID" value="ETO17694.1"/>
    <property type="molecule type" value="Genomic_DNA"/>
</dbReference>
<keyword evidence="5" id="KW-1133">Transmembrane helix</keyword>
<dbReference type="GO" id="GO:0005737">
    <property type="term" value="C:cytoplasm"/>
    <property type="evidence" value="ECO:0007669"/>
    <property type="project" value="TreeGrafter"/>
</dbReference>
<dbReference type="Pfam" id="PF00782">
    <property type="entry name" value="DSPc"/>
    <property type="match status" value="1"/>
</dbReference>
<evidence type="ECO:0000259" key="6">
    <source>
        <dbReference type="PROSITE" id="PS50054"/>
    </source>
</evidence>
<evidence type="ECO:0000256" key="4">
    <source>
        <dbReference type="ARBA" id="ARBA00022912"/>
    </source>
</evidence>
<keyword evidence="4" id="KW-0904">Protein phosphatase</keyword>
<evidence type="ECO:0000256" key="5">
    <source>
        <dbReference type="SAM" id="Phobius"/>
    </source>
</evidence>
<proteinExistence type="inferred from homology"/>
<keyword evidence="9" id="KW-1185">Reference proteome</keyword>
<reference evidence="8 9" key="1">
    <citation type="journal article" date="2013" name="Curr. Biol.">
        <title>The Genome of the Foraminiferan Reticulomyxa filosa.</title>
        <authorList>
            <person name="Glockner G."/>
            <person name="Hulsmann N."/>
            <person name="Schleicher M."/>
            <person name="Noegel A.A."/>
            <person name="Eichinger L."/>
            <person name="Gallinger C."/>
            <person name="Pawlowski J."/>
            <person name="Sierra R."/>
            <person name="Euteneuer U."/>
            <person name="Pillet L."/>
            <person name="Moustafa A."/>
            <person name="Platzer M."/>
            <person name="Groth M."/>
            <person name="Szafranski K."/>
            <person name="Schliwa M."/>
        </authorList>
    </citation>
    <scope>NUCLEOTIDE SEQUENCE [LARGE SCALE GENOMIC DNA]</scope>
</reference>
<dbReference type="InterPro" id="IPR000387">
    <property type="entry name" value="Tyr_Pase_dom"/>
</dbReference>
<dbReference type="SMART" id="SM00195">
    <property type="entry name" value="DSPc"/>
    <property type="match status" value="1"/>
</dbReference>
<sequence>MLENLKLYYVHCPKIVCRFNKVENCAKRNSTKSCCLNKNKPKSNRRSHNICVETEWGGEGGKRGRKTRERVLLEILGKLAQIITKNKGLICSVFFYFGFVFVAMSSPDQKMDNERDYNLSKAQGQSSMSCLVFNSHDLFNDLQANAIVFDVREWSSYELSHVLGSYHLNVTLEYVNGKASVSWVALKDLPCEESRKGQYNKEVLHRSQSLFWIIHDNHNNEKSRATINEFLTQCIKKSHADSCIKTLESFETFQTTYPFLTKSSKQSSLFSSMFNTVPHYPTVIIPNQLYLGEFESSCDSYVFRDLQLTHVVNVAFGQIANAFEFASPFRTSSVLSLPNTGKSLLSSPSPSSSSSSSSSLLLPSSSSSFTESQSSLHKVEYCSIEIEDSEDVNIKEHFEQIFAFIDKALHKAKRGRVLVHCVAGISRSSTAVIGYLMKTKGMLLYDAFEYVKQCRPTISPNFGFFHQLLQFEKELHDGSKSSRALLSKNQYYAALYFNGCLLCLFVCLCVVCFVLFGLVYKKKNSLFSTKKKKVIVLSLVLWFFSFFFFFFF</sequence>
<evidence type="ECO:0000256" key="1">
    <source>
        <dbReference type="ARBA" id="ARBA00008601"/>
    </source>
</evidence>
<dbReference type="InterPro" id="IPR029021">
    <property type="entry name" value="Prot-tyrosine_phosphatase-like"/>
</dbReference>
<organism evidence="8 9">
    <name type="scientific">Reticulomyxa filosa</name>
    <dbReference type="NCBI Taxonomy" id="46433"/>
    <lineage>
        <taxon>Eukaryota</taxon>
        <taxon>Sar</taxon>
        <taxon>Rhizaria</taxon>
        <taxon>Retaria</taxon>
        <taxon>Foraminifera</taxon>
        <taxon>Monothalamids</taxon>
        <taxon>Reticulomyxidae</taxon>
        <taxon>Reticulomyxa</taxon>
    </lineage>
</organism>
<feature type="domain" description="Tyrosine specific protein phosphatases" evidence="7">
    <location>
        <begin position="399"/>
        <end position="458"/>
    </location>
</feature>
<dbReference type="SUPFAM" id="SSF52821">
    <property type="entry name" value="Rhodanese/Cell cycle control phosphatase"/>
    <property type="match status" value="1"/>
</dbReference>
<accession>X6MV22</accession>
<evidence type="ECO:0000256" key="3">
    <source>
        <dbReference type="ARBA" id="ARBA00022801"/>
    </source>
</evidence>
<gene>
    <name evidence="8" type="ORF">RFI_19622</name>
</gene>
<keyword evidence="5" id="KW-0812">Transmembrane</keyword>
<dbReference type="Gene3D" id="3.40.250.10">
    <property type="entry name" value="Rhodanese-like domain"/>
    <property type="match status" value="1"/>
</dbReference>
<dbReference type="Gene3D" id="3.90.190.10">
    <property type="entry name" value="Protein tyrosine phosphatase superfamily"/>
    <property type="match status" value="1"/>
</dbReference>
<keyword evidence="3" id="KW-0378">Hydrolase</keyword>
<dbReference type="SUPFAM" id="SSF52799">
    <property type="entry name" value="(Phosphotyrosine protein) phosphatases II"/>
    <property type="match status" value="1"/>
</dbReference>
<dbReference type="PROSITE" id="PS00383">
    <property type="entry name" value="TYR_PHOSPHATASE_1"/>
    <property type="match status" value="1"/>
</dbReference>
<dbReference type="EC" id="3.1.3.48" evidence="2"/>
<dbReference type="InterPro" id="IPR000340">
    <property type="entry name" value="Dual-sp_phosphatase_cat-dom"/>
</dbReference>
<comment type="similarity">
    <text evidence="1">Belongs to the protein-tyrosine phosphatase family. Non-receptor class dual specificity subfamily.</text>
</comment>
<dbReference type="Proteomes" id="UP000023152">
    <property type="component" value="Unassembled WGS sequence"/>
</dbReference>
<feature type="transmembrane region" description="Helical" evidence="5">
    <location>
        <begin position="495"/>
        <end position="520"/>
    </location>
</feature>
<dbReference type="AlphaFoldDB" id="X6MV22"/>
<dbReference type="CDD" id="cd14498">
    <property type="entry name" value="DSP"/>
    <property type="match status" value="1"/>
</dbReference>
<evidence type="ECO:0000259" key="7">
    <source>
        <dbReference type="PROSITE" id="PS50056"/>
    </source>
</evidence>
<keyword evidence="5" id="KW-0472">Membrane</keyword>
<dbReference type="PANTHER" id="PTHR10159:SF519">
    <property type="entry name" value="DUAL SPECIFICITY PROTEIN PHOSPHATASE MPK3"/>
    <property type="match status" value="1"/>
</dbReference>
<evidence type="ECO:0000256" key="2">
    <source>
        <dbReference type="ARBA" id="ARBA00013064"/>
    </source>
</evidence>
<protein>
    <recommendedName>
        <fullName evidence="2">protein-tyrosine-phosphatase</fullName>
        <ecNumber evidence="2">3.1.3.48</ecNumber>
    </recommendedName>
</protein>
<comment type="caution">
    <text evidence="8">The sequence shown here is derived from an EMBL/GenBank/DDBJ whole genome shotgun (WGS) entry which is preliminary data.</text>
</comment>
<dbReference type="PROSITE" id="PS50054">
    <property type="entry name" value="TYR_PHOSPHATASE_DUAL"/>
    <property type="match status" value="1"/>
</dbReference>
<evidence type="ECO:0000313" key="9">
    <source>
        <dbReference type="Proteomes" id="UP000023152"/>
    </source>
</evidence>
<evidence type="ECO:0000313" key="8">
    <source>
        <dbReference type="EMBL" id="ETO17694.1"/>
    </source>
</evidence>
<dbReference type="PANTHER" id="PTHR10159">
    <property type="entry name" value="DUAL SPECIFICITY PROTEIN PHOSPHATASE"/>
    <property type="match status" value="1"/>
</dbReference>
<dbReference type="GO" id="GO:0004725">
    <property type="term" value="F:protein tyrosine phosphatase activity"/>
    <property type="evidence" value="ECO:0007669"/>
    <property type="project" value="UniProtKB-EC"/>
</dbReference>
<feature type="transmembrane region" description="Helical" evidence="5">
    <location>
        <begin position="532"/>
        <end position="551"/>
    </location>
</feature>
<dbReference type="InterPro" id="IPR016130">
    <property type="entry name" value="Tyr_Pase_AS"/>
</dbReference>
<dbReference type="GO" id="GO:0043409">
    <property type="term" value="P:negative regulation of MAPK cascade"/>
    <property type="evidence" value="ECO:0007669"/>
    <property type="project" value="TreeGrafter"/>
</dbReference>
<dbReference type="OrthoDB" id="285418at2759"/>
<name>X6MV22_RETFI</name>